<feature type="region of interest" description="Disordered" evidence="1">
    <location>
        <begin position="1"/>
        <end position="40"/>
    </location>
</feature>
<proteinExistence type="predicted"/>
<accession>A0A0H2RJ41</accession>
<name>A0A0H2RJ41_9AGAM</name>
<feature type="compositionally biased region" description="Polar residues" evidence="1">
    <location>
        <begin position="18"/>
        <end position="34"/>
    </location>
</feature>
<dbReference type="EMBL" id="KQ086056">
    <property type="protein sequence ID" value="KLO09418.1"/>
    <property type="molecule type" value="Genomic_DNA"/>
</dbReference>
<dbReference type="STRING" id="27342.A0A0H2RJ41"/>
<dbReference type="OrthoDB" id="5327923at2759"/>
<keyword evidence="3" id="KW-1185">Reference proteome</keyword>
<gene>
    <name evidence="2" type="ORF">SCHPADRAFT_566127</name>
</gene>
<sequence length="222" mass="25088">MSSDSIDVSCDKPVPVGGSSSSADQPKASDTASLTVEYRYPELPENEDFETYRKTDPVFKGVLEKVRPLNSTPGILGALTADERKRQRSRFIFQTWPRDPKGEDLTNRDKPLGKMTTNMLPVWGATLYDFYHIHRSTGWGTLASGSGSMLANWMRQKGELHAMNLIEQAEKLEPIPERMKPYDITEFIELVEVEVHRKTLGRSMKVDKSQKEKAGVPCFFCN</sequence>
<protein>
    <submittedName>
        <fullName evidence="2">Uncharacterized protein</fullName>
    </submittedName>
</protein>
<evidence type="ECO:0000256" key="1">
    <source>
        <dbReference type="SAM" id="MobiDB-lite"/>
    </source>
</evidence>
<dbReference type="Proteomes" id="UP000053477">
    <property type="component" value="Unassembled WGS sequence"/>
</dbReference>
<dbReference type="InParanoid" id="A0A0H2RJ41"/>
<organism evidence="2 3">
    <name type="scientific">Schizopora paradoxa</name>
    <dbReference type="NCBI Taxonomy" id="27342"/>
    <lineage>
        <taxon>Eukaryota</taxon>
        <taxon>Fungi</taxon>
        <taxon>Dikarya</taxon>
        <taxon>Basidiomycota</taxon>
        <taxon>Agaricomycotina</taxon>
        <taxon>Agaricomycetes</taxon>
        <taxon>Hymenochaetales</taxon>
        <taxon>Schizoporaceae</taxon>
        <taxon>Schizopora</taxon>
    </lineage>
</organism>
<evidence type="ECO:0000313" key="2">
    <source>
        <dbReference type="EMBL" id="KLO09418.1"/>
    </source>
</evidence>
<dbReference type="AlphaFoldDB" id="A0A0H2RJ41"/>
<evidence type="ECO:0000313" key="3">
    <source>
        <dbReference type="Proteomes" id="UP000053477"/>
    </source>
</evidence>
<reference evidence="2 3" key="1">
    <citation type="submission" date="2015-04" db="EMBL/GenBank/DDBJ databases">
        <title>Complete genome sequence of Schizopora paradoxa KUC8140, a cosmopolitan wood degrader in East Asia.</title>
        <authorList>
            <consortium name="DOE Joint Genome Institute"/>
            <person name="Min B."/>
            <person name="Park H."/>
            <person name="Jang Y."/>
            <person name="Kim J.-J."/>
            <person name="Kim K.H."/>
            <person name="Pangilinan J."/>
            <person name="Lipzen A."/>
            <person name="Riley R."/>
            <person name="Grigoriev I.V."/>
            <person name="Spatafora J.W."/>
            <person name="Choi I.-G."/>
        </authorList>
    </citation>
    <scope>NUCLEOTIDE SEQUENCE [LARGE SCALE GENOMIC DNA]</scope>
    <source>
        <strain evidence="2 3">KUC8140</strain>
    </source>
</reference>